<comment type="caution">
    <text evidence="3">The sequence shown here is derived from an EMBL/GenBank/DDBJ whole genome shotgun (WGS) entry which is preliminary data.</text>
</comment>
<feature type="region of interest" description="Disordered" evidence="2">
    <location>
        <begin position="292"/>
        <end position="317"/>
    </location>
</feature>
<keyword evidence="1" id="KW-0175">Coiled coil</keyword>
<protein>
    <submittedName>
        <fullName evidence="3">Uncharacterized protein</fullName>
    </submittedName>
</protein>
<reference evidence="3 4" key="1">
    <citation type="submission" date="2023-10" db="EMBL/GenBank/DDBJ databases">
        <title>Genome-Wide Identification Analysis in wild type Solanum Pinnatisectum Reveals Some Genes Defensing Phytophthora Infestans.</title>
        <authorList>
            <person name="Sun C."/>
        </authorList>
    </citation>
    <scope>NUCLEOTIDE SEQUENCE [LARGE SCALE GENOMIC DNA]</scope>
    <source>
        <strain evidence="3">LQN</strain>
        <tissue evidence="3">Leaf</tissue>
    </source>
</reference>
<feature type="region of interest" description="Disordered" evidence="2">
    <location>
        <begin position="1"/>
        <end position="32"/>
    </location>
</feature>
<keyword evidence="4" id="KW-1185">Reference proteome</keyword>
<feature type="compositionally biased region" description="Polar residues" evidence="2">
    <location>
        <begin position="1"/>
        <end position="17"/>
    </location>
</feature>
<dbReference type="EMBL" id="JAWPEI010000004">
    <property type="protein sequence ID" value="KAK4730061.1"/>
    <property type="molecule type" value="Genomic_DNA"/>
</dbReference>
<dbReference type="Proteomes" id="UP001311915">
    <property type="component" value="Unassembled WGS sequence"/>
</dbReference>
<evidence type="ECO:0000313" key="3">
    <source>
        <dbReference type="EMBL" id="KAK4730061.1"/>
    </source>
</evidence>
<dbReference type="AlphaFoldDB" id="A0AAV9LWC8"/>
<name>A0AAV9LWC8_9SOLN</name>
<feature type="coiled-coil region" evidence="1">
    <location>
        <begin position="734"/>
        <end position="775"/>
    </location>
</feature>
<evidence type="ECO:0000313" key="4">
    <source>
        <dbReference type="Proteomes" id="UP001311915"/>
    </source>
</evidence>
<accession>A0AAV9LWC8</accession>
<evidence type="ECO:0000256" key="2">
    <source>
        <dbReference type="SAM" id="MobiDB-lite"/>
    </source>
</evidence>
<gene>
    <name evidence="3" type="ORF">R3W88_023049</name>
</gene>
<proteinExistence type="predicted"/>
<sequence length="833" mass="91586">MDGVKSLSSMLSSTPVNKVQDAMPQATPQRSLDIVKQSEDMAQARRKSSAIENELARTVQIDCGSPVSSHLLSAEKAMPQTRRKSSVIENELVRTAETDCGSLVSSHLLSAEKAMPQARRKSSAIENELVRTARPDCGSPVSNHLLSAEKAMPQARRKSSAIENELVRTAQTDCGKPVSSHLLSAEKAMPQARRKSSAIENELVRTAQTDCGKPVSSHLLSAEKAMPQARRKSSAIENELVRTVQTDCGKPVSSHLLSAENILQSSDSSLSMAMPQATQQRSLDIVRQSEDMAHARRKSSASENELVRTADTDSGSPVLSHLLSAEKAMPQARRKSSAIENELVRTAQTDCGSPVSNHLLSAEKAMPQARRKSSGIEIELVRTVQPDCGCSISSHLLSAEKAMPQARRKSSAIENEMVRTTQTDCGKPVSSHLLSAEKAMPQATLPTSLDILGQSEDMPPGMKIFSASDNELVRTPQVDCRGPGSSQLFSARKAMLQETLPASSDIVGPLEDSAPGQRKISSEIENELVRTLQADCRSPVSSLFSVVKAMLQATPPASSDTVGPLEDMVPGQRKMSSDIENATTPQADCRNSFCSHFLSLEKDRPEESTSVPNQNRTPTIIQDVNSTFHKVESFLKSIPKDHFRSLSGTPNSNLESAKETVKHFVGGPLKMLADRANEKVLKEAISLLNENLSSFTDEQARLLVKIKHIFPSMVQDLRDASQTESSCQDFFIDLEKHRKTLDDLRNTDMELKLKYDQEEAEEKEMETMLMFLRKRKAEILEKRRELSVKANRTMSSAEEKAGKIEDTKILLVKAKEKIDNLKRQWSVLKPLHL</sequence>
<organism evidence="3 4">
    <name type="scientific">Solanum pinnatisectum</name>
    <name type="common">tansyleaf nightshade</name>
    <dbReference type="NCBI Taxonomy" id="50273"/>
    <lineage>
        <taxon>Eukaryota</taxon>
        <taxon>Viridiplantae</taxon>
        <taxon>Streptophyta</taxon>
        <taxon>Embryophyta</taxon>
        <taxon>Tracheophyta</taxon>
        <taxon>Spermatophyta</taxon>
        <taxon>Magnoliopsida</taxon>
        <taxon>eudicotyledons</taxon>
        <taxon>Gunneridae</taxon>
        <taxon>Pentapetalae</taxon>
        <taxon>asterids</taxon>
        <taxon>lamiids</taxon>
        <taxon>Solanales</taxon>
        <taxon>Solanaceae</taxon>
        <taxon>Solanoideae</taxon>
        <taxon>Solaneae</taxon>
        <taxon>Solanum</taxon>
    </lineage>
</organism>
<evidence type="ECO:0000256" key="1">
    <source>
        <dbReference type="SAM" id="Coils"/>
    </source>
</evidence>